<dbReference type="KEGG" id="pds:CAY62_14345"/>
<evidence type="ECO:0000313" key="5">
    <source>
        <dbReference type="Proteomes" id="UP000480943"/>
    </source>
</evidence>
<comment type="caution">
    <text evidence="4">The sequence shown here is derived from an EMBL/GenBank/DDBJ whole genome shotgun (WGS) entry which is preliminary data.</text>
</comment>
<gene>
    <name evidence="3" type="ORF">F6450_15755</name>
    <name evidence="4" type="ORF">HWA77_07980</name>
</gene>
<evidence type="ECO:0000259" key="2">
    <source>
        <dbReference type="PROSITE" id="PS50943"/>
    </source>
</evidence>
<dbReference type="GO" id="GO:0003677">
    <property type="term" value="F:DNA binding"/>
    <property type="evidence" value="ECO:0007669"/>
    <property type="project" value="UniProtKB-KW"/>
</dbReference>
<keyword evidence="1" id="KW-0238">DNA-binding</keyword>
<accession>A0A1C3DV71</accession>
<dbReference type="AlphaFoldDB" id="A0A1C3DV71"/>
<name>A0A1C3DV71_PHODD</name>
<dbReference type="SUPFAM" id="SSF47413">
    <property type="entry name" value="lambda repressor-like DNA-binding domains"/>
    <property type="match status" value="1"/>
</dbReference>
<protein>
    <submittedName>
        <fullName evidence="4">Helix-turn-helix transcriptional regulator</fullName>
    </submittedName>
</protein>
<dbReference type="Proteomes" id="UP000533429">
    <property type="component" value="Unassembled WGS sequence"/>
</dbReference>
<dbReference type="Gene3D" id="1.10.260.40">
    <property type="entry name" value="lambda repressor-like DNA-binding domains"/>
    <property type="match status" value="1"/>
</dbReference>
<dbReference type="Proteomes" id="UP000480943">
    <property type="component" value="Unassembled WGS sequence"/>
</dbReference>
<dbReference type="PROSITE" id="PS50943">
    <property type="entry name" value="HTH_CROC1"/>
    <property type="match status" value="1"/>
</dbReference>
<dbReference type="RefSeq" id="WP_036764610.1">
    <property type="nucleotide sequence ID" value="NZ_AP026780.1"/>
</dbReference>
<dbReference type="EMBL" id="VZUQ01000076">
    <property type="protein sequence ID" value="KAB1178365.1"/>
    <property type="molecule type" value="Genomic_DNA"/>
</dbReference>
<sequence length="121" mass="14022">MDNSKSRIAAKIREAREWKEITQVGMAKTLGIARQTYLDLESGKTEPRISTLVEIAQLTGRPLTWFVFDDEEKVMGDEHSEIQELLNLFGQVPSQVRSQLIKHNKEFISCWLDYITALKRR</sequence>
<dbReference type="InterPro" id="IPR001387">
    <property type="entry name" value="Cro/C1-type_HTH"/>
</dbReference>
<organism evidence="4 6">
    <name type="scientific">Photobacterium damselae subsp. damselae</name>
    <name type="common">Listonella damsela</name>
    <dbReference type="NCBI Taxonomy" id="85581"/>
    <lineage>
        <taxon>Bacteria</taxon>
        <taxon>Pseudomonadati</taxon>
        <taxon>Pseudomonadota</taxon>
        <taxon>Gammaproteobacteria</taxon>
        <taxon>Vibrionales</taxon>
        <taxon>Vibrionaceae</taxon>
        <taxon>Photobacterium</taxon>
    </lineage>
</organism>
<feature type="domain" description="HTH cro/C1-type" evidence="2">
    <location>
        <begin position="12"/>
        <end position="66"/>
    </location>
</feature>
<proteinExistence type="predicted"/>
<dbReference type="EMBL" id="JABXOR010000501">
    <property type="protein sequence ID" value="NVP00144.1"/>
    <property type="molecule type" value="Genomic_DNA"/>
</dbReference>
<dbReference type="InterPro" id="IPR010982">
    <property type="entry name" value="Lambda_DNA-bd_dom_sf"/>
</dbReference>
<evidence type="ECO:0000313" key="3">
    <source>
        <dbReference type="EMBL" id="KAB1178365.1"/>
    </source>
</evidence>
<dbReference type="GeneID" id="93396308"/>
<evidence type="ECO:0000313" key="6">
    <source>
        <dbReference type="Proteomes" id="UP000533429"/>
    </source>
</evidence>
<reference evidence="4 6" key="2">
    <citation type="submission" date="2020-06" db="EMBL/GenBank/DDBJ databases">
        <title>Photobacterium damselae subsp. damselae comparative genomics.</title>
        <authorList>
            <person name="Osorio C.R."/>
        </authorList>
    </citation>
    <scope>NUCLEOTIDE SEQUENCE [LARGE SCALE GENOMIC DNA]</scope>
    <source>
        <strain evidence="4 6">TW250/03</strain>
    </source>
</reference>
<dbReference type="Pfam" id="PF01381">
    <property type="entry name" value="HTH_3"/>
    <property type="match status" value="1"/>
</dbReference>
<dbReference type="SMART" id="SM00530">
    <property type="entry name" value="HTH_XRE"/>
    <property type="match status" value="1"/>
</dbReference>
<evidence type="ECO:0000313" key="4">
    <source>
        <dbReference type="EMBL" id="NVP00144.1"/>
    </source>
</evidence>
<reference evidence="3 5" key="1">
    <citation type="submission" date="2019-09" db="EMBL/GenBank/DDBJ databases">
        <title>Photobacterium damselae subsp. damselae CDC-2227-81, a human clinical isolate.</title>
        <authorList>
            <person name="Osorio C.R."/>
        </authorList>
    </citation>
    <scope>NUCLEOTIDE SEQUENCE [LARGE SCALE GENOMIC DNA]</scope>
    <source>
        <strain evidence="3 5">CDC-2227-81</strain>
    </source>
</reference>
<dbReference type="PANTHER" id="PTHR46558:SF4">
    <property type="entry name" value="DNA-BIDING PHAGE PROTEIN"/>
    <property type="match status" value="1"/>
</dbReference>
<dbReference type="PANTHER" id="PTHR46558">
    <property type="entry name" value="TRACRIPTIONAL REGULATORY PROTEIN-RELATED-RELATED"/>
    <property type="match status" value="1"/>
</dbReference>
<evidence type="ECO:0000256" key="1">
    <source>
        <dbReference type="ARBA" id="ARBA00023125"/>
    </source>
</evidence>
<dbReference type="CDD" id="cd00093">
    <property type="entry name" value="HTH_XRE"/>
    <property type="match status" value="1"/>
</dbReference>